<comment type="similarity">
    <text evidence="2">Belongs to the GtrA family.</text>
</comment>
<comment type="subcellular location">
    <subcellularLocation>
        <location evidence="1">Membrane</location>
        <topology evidence="1">Multi-pass membrane protein</topology>
    </subcellularLocation>
</comment>
<keyword evidence="3 7" id="KW-0812">Transmembrane</keyword>
<keyword evidence="10" id="KW-1185">Reference proteome</keyword>
<proteinExistence type="inferred from homology"/>
<comment type="caution">
    <text evidence="9">The sequence shown here is derived from an EMBL/GenBank/DDBJ whole genome shotgun (WGS) entry which is preliminary data.</text>
</comment>
<feature type="transmembrane region" description="Helical" evidence="7">
    <location>
        <begin position="57"/>
        <end position="78"/>
    </location>
</feature>
<sequence length="184" mass="19240">MSSDTENRQAAKGAVSDPPVTVAGPSASDPTKAGPSAANPPETGAAKSGTAGTMIRFGAVGVLNTAVDAVVFALLYAWGGAPYAAAQTAAYGAGMLNSYIWNKRWTFKSRKRGNAREWLSFLLVNGMSYGVSIAALSAAYELAGFSIGWSKALSVVSSLAVNYAGNRFWVFRPSSVVTMERRES</sequence>
<evidence type="ECO:0000256" key="1">
    <source>
        <dbReference type="ARBA" id="ARBA00004141"/>
    </source>
</evidence>
<feature type="domain" description="GtrA/DPMS transmembrane" evidence="8">
    <location>
        <begin position="56"/>
        <end position="171"/>
    </location>
</feature>
<name>A0ABQ4N5G3_9BACL</name>
<dbReference type="Proteomes" id="UP000680304">
    <property type="component" value="Unassembled WGS sequence"/>
</dbReference>
<keyword evidence="5 7" id="KW-0472">Membrane</keyword>
<evidence type="ECO:0000313" key="9">
    <source>
        <dbReference type="EMBL" id="GIQ63459.1"/>
    </source>
</evidence>
<dbReference type="InterPro" id="IPR051401">
    <property type="entry name" value="GtrA_CellWall_Glycosyl"/>
</dbReference>
<evidence type="ECO:0000256" key="5">
    <source>
        <dbReference type="ARBA" id="ARBA00023136"/>
    </source>
</evidence>
<gene>
    <name evidence="9" type="ORF">PACILC2_20270</name>
</gene>
<feature type="transmembrane region" description="Helical" evidence="7">
    <location>
        <begin position="84"/>
        <end position="101"/>
    </location>
</feature>
<evidence type="ECO:0000256" key="6">
    <source>
        <dbReference type="SAM" id="MobiDB-lite"/>
    </source>
</evidence>
<dbReference type="PANTHER" id="PTHR38459">
    <property type="entry name" value="PROPHAGE BACTOPRENOL-LINKED GLUCOSE TRANSLOCASE HOMOLOG"/>
    <property type="match status" value="1"/>
</dbReference>
<organism evidence="9 10">
    <name type="scientific">Paenibacillus cisolokensis</name>
    <dbReference type="NCBI Taxonomy" id="1658519"/>
    <lineage>
        <taxon>Bacteria</taxon>
        <taxon>Bacillati</taxon>
        <taxon>Bacillota</taxon>
        <taxon>Bacilli</taxon>
        <taxon>Bacillales</taxon>
        <taxon>Paenibacillaceae</taxon>
        <taxon>Paenibacillus</taxon>
    </lineage>
</organism>
<evidence type="ECO:0000256" key="7">
    <source>
        <dbReference type="SAM" id="Phobius"/>
    </source>
</evidence>
<keyword evidence="4 7" id="KW-1133">Transmembrane helix</keyword>
<evidence type="ECO:0000259" key="8">
    <source>
        <dbReference type="Pfam" id="PF04138"/>
    </source>
</evidence>
<feature type="transmembrane region" description="Helical" evidence="7">
    <location>
        <begin position="121"/>
        <end position="140"/>
    </location>
</feature>
<dbReference type="EMBL" id="BOVJ01000063">
    <property type="protein sequence ID" value="GIQ63459.1"/>
    <property type="molecule type" value="Genomic_DNA"/>
</dbReference>
<dbReference type="PANTHER" id="PTHR38459:SF1">
    <property type="entry name" value="PROPHAGE BACTOPRENOL-LINKED GLUCOSE TRANSLOCASE HOMOLOG"/>
    <property type="match status" value="1"/>
</dbReference>
<evidence type="ECO:0000256" key="2">
    <source>
        <dbReference type="ARBA" id="ARBA00009399"/>
    </source>
</evidence>
<dbReference type="Pfam" id="PF04138">
    <property type="entry name" value="GtrA_DPMS_TM"/>
    <property type="match status" value="1"/>
</dbReference>
<evidence type="ECO:0000256" key="3">
    <source>
        <dbReference type="ARBA" id="ARBA00022692"/>
    </source>
</evidence>
<dbReference type="InterPro" id="IPR007267">
    <property type="entry name" value="GtrA_DPMS_TM"/>
</dbReference>
<reference evidence="9 10" key="1">
    <citation type="submission" date="2021-04" db="EMBL/GenBank/DDBJ databases">
        <title>Draft genome sequence of Paenibacillus cisolokensis, LC2-13A.</title>
        <authorList>
            <person name="Uke A."/>
            <person name="Chhe C."/>
            <person name="Baramee S."/>
            <person name="Kosugi A."/>
        </authorList>
    </citation>
    <scope>NUCLEOTIDE SEQUENCE [LARGE SCALE GENOMIC DNA]</scope>
    <source>
        <strain evidence="9 10">LC2-13A</strain>
    </source>
</reference>
<protein>
    <recommendedName>
        <fullName evidence="8">GtrA/DPMS transmembrane domain-containing protein</fullName>
    </recommendedName>
</protein>
<evidence type="ECO:0000256" key="4">
    <source>
        <dbReference type="ARBA" id="ARBA00022989"/>
    </source>
</evidence>
<feature type="region of interest" description="Disordered" evidence="6">
    <location>
        <begin position="1"/>
        <end position="47"/>
    </location>
</feature>
<accession>A0ABQ4N5G3</accession>
<dbReference type="RefSeq" id="WP_235593264.1">
    <property type="nucleotide sequence ID" value="NZ_BOVJ01000063.1"/>
</dbReference>
<evidence type="ECO:0000313" key="10">
    <source>
        <dbReference type="Proteomes" id="UP000680304"/>
    </source>
</evidence>